<feature type="transmembrane region" description="Helical" evidence="1">
    <location>
        <begin position="122"/>
        <end position="141"/>
    </location>
</feature>
<keyword evidence="3" id="KW-1185">Reference proteome</keyword>
<comment type="caution">
    <text evidence="2">The sequence shown here is derived from an EMBL/GenBank/DDBJ whole genome shotgun (WGS) entry which is preliminary data.</text>
</comment>
<proteinExistence type="predicted"/>
<protein>
    <submittedName>
        <fullName evidence="2">Uncharacterized protein</fullName>
    </submittedName>
</protein>
<dbReference type="AlphaFoldDB" id="A0A9X0DN93"/>
<dbReference type="OrthoDB" id="5420013at2759"/>
<keyword evidence="1" id="KW-0472">Membrane</keyword>
<reference evidence="2" key="1">
    <citation type="submission" date="2022-11" db="EMBL/GenBank/DDBJ databases">
        <title>Genome Resource of Sclerotinia nivalis Strain SnTB1, a Plant Pathogen Isolated from American Ginseng.</title>
        <authorList>
            <person name="Fan S."/>
        </authorList>
    </citation>
    <scope>NUCLEOTIDE SEQUENCE</scope>
    <source>
        <strain evidence="2">SnTB1</strain>
    </source>
</reference>
<feature type="transmembrane region" description="Helical" evidence="1">
    <location>
        <begin position="34"/>
        <end position="56"/>
    </location>
</feature>
<evidence type="ECO:0000313" key="3">
    <source>
        <dbReference type="Proteomes" id="UP001152300"/>
    </source>
</evidence>
<organism evidence="2 3">
    <name type="scientific">Sclerotinia nivalis</name>
    <dbReference type="NCBI Taxonomy" id="352851"/>
    <lineage>
        <taxon>Eukaryota</taxon>
        <taxon>Fungi</taxon>
        <taxon>Dikarya</taxon>
        <taxon>Ascomycota</taxon>
        <taxon>Pezizomycotina</taxon>
        <taxon>Leotiomycetes</taxon>
        <taxon>Helotiales</taxon>
        <taxon>Sclerotiniaceae</taxon>
        <taxon>Sclerotinia</taxon>
    </lineage>
</organism>
<accession>A0A9X0DN93</accession>
<evidence type="ECO:0000313" key="2">
    <source>
        <dbReference type="EMBL" id="KAJ8067907.1"/>
    </source>
</evidence>
<sequence>MPKNQPTYSGNSVPYRELGEPEGPSWEVWREGRVLVVSLVFCGAAVIAVSLPRAAFWLGSRGNLQLIIVGLAISLINYCFEIEARALILVVEARFGRSTLQNFESVLYNSLFIKHAHKYMQLVMLLLSAFPLILSVAYKAFNDGETYTGDSGWLLNGQSILRYNYNNTYRLSNPLLDNRTTAIMIYATEPAVTLDTTYPLQLGSYGLNMQVFNHNTTAMLDPPTRDYLQSLRNNMRPGQTVYLRASVNAIFSSVNCTNADNSCRRPVGFLDSTSPSHAAWVSTVNVAGAGNIKFTMAANKAQQEVLFISAWDESADPPTNISSELIGFNLYRGHCDGRWRVNKTTVLLEEASECLLSNFSTHNG</sequence>
<keyword evidence="1" id="KW-0812">Transmembrane</keyword>
<name>A0A9X0DN93_9HELO</name>
<dbReference type="Proteomes" id="UP001152300">
    <property type="component" value="Unassembled WGS sequence"/>
</dbReference>
<keyword evidence="1" id="KW-1133">Transmembrane helix</keyword>
<evidence type="ECO:0000256" key="1">
    <source>
        <dbReference type="SAM" id="Phobius"/>
    </source>
</evidence>
<feature type="transmembrane region" description="Helical" evidence="1">
    <location>
        <begin position="62"/>
        <end position="80"/>
    </location>
</feature>
<gene>
    <name evidence="2" type="ORF">OCU04_003492</name>
</gene>
<dbReference type="EMBL" id="JAPEIS010000003">
    <property type="protein sequence ID" value="KAJ8067907.1"/>
    <property type="molecule type" value="Genomic_DNA"/>
</dbReference>